<reference evidence="1 2" key="1">
    <citation type="submission" date="2024-04" db="EMBL/GenBank/DDBJ databases">
        <authorList>
            <person name="Rising A."/>
            <person name="Reimegard J."/>
            <person name="Sonavane S."/>
            <person name="Akerstrom W."/>
            <person name="Nylinder S."/>
            <person name="Hedman E."/>
            <person name="Kallberg Y."/>
        </authorList>
    </citation>
    <scope>NUCLEOTIDE SEQUENCE [LARGE SCALE GENOMIC DNA]</scope>
</reference>
<name>A0AAV2AWN8_9ARAC</name>
<dbReference type="Proteomes" id="UP001497382">
    <property type="component" value="Unassembled WGS sequence"/>
</dbReference>
<gene>
    <name evidence="1" type="ORF">LARSCL_LOCUS15359</name>
</gene>
<organism evidence="1 2">
    <name type="scientific">Larinioides sclopetarius</name>
    <dbReference type="NCBI Taxonomy" id="280406"/>
    <lineage>
        <taxon>Eukaryota</taxon>
        <taxon>Metazoa</taxon>
        <taxon>Ecdysozoa</taxon>
        <taxon>Arthropoda</taxon>
        <taxon>Chelicerata</taxon>
        <taxon>Arachnida</taxon>
        <taxon>Araneae</taxon>
        <taxon>Araneomorphae</taxon>
        <taxon>Entelegynae</taxon>
        <taxon>Araneoidea</taxon>
        <taxon>Araneidae</taxon>
        <taxon>Larinioides</taxon>
    </lineage>
</organism>
<sequence length="22" mass="2559">MMRVICLEEPSVKKPEMPLVTK</sequence>
<dbReference type="AlphaFoldDB" id="A0AAV2AWN8"/>
<evidence type="ECO:0000313" key="1">
    <source>
        <dbReference type="EMBL" id="CAL1288458.1"/>
    </source>
</evidence>
<dbReference type="EMBL" id="CAXIEN010000232">
    <property type="protein sequence ID" value="CAL1288458.1"/>
    <property type="molecule type" value="Genomic_DNA"/>
</dbReference>
<keyword evidence="2" id="KW-1185">Reference proteome</keyword>
<evidence type="ECO:0000313" key="2">
    <source>
        <dbReference type="Proteomes" id="UP001497382"/>
    </source>
</evidence>
<accession>A0AAV2AWN8</accession>
<comment type="caution">
    <text evidence="1">The sequence shown here is derived from an EMBL/GenBank/DDBJ whole genome shotgun (WGS) entry which is preliminary data.</text>
</comment>
<protein>
    <submittedName>
        <fullName evidence="1">Uncharacterized protein</fullName>
    </submittedName>
</protein>
<proteinExistence type="predicted"/>